<keyword evidence="2" id="KW-1185">Reference proteome</keyword>
<gene>
    <name evidence="1" type="ORF">RHMOL_Rhmol02G0160500</name>
</gene>
<accession>A0ACC0PS40</accession>
<reference evidence="1" key="1">
    <citation type="submission" date="2022-02" db="EMBL/GenBank/DDBJ databases">
        <title>Plant Genome Project.</title>
        <authorList>
            <person name="Zhang R.-G."/>
        </authorList>
    </citation>
    <scope>NUCLEOTIDE SEQUENCE</scope>
    <source>
        <strain evidence="1">AT1</strain>
    </source>
</reference>
<proteinExistence type="predicted"/>
<comment type="caution">
    <text evidence="1">The sequence shown here is derived from an EMBL/GenBank/DDBJ whole genome shotgun (WGS) entry which is preliminary data.</text>
</comment>
<dbReference type="EMBL" id="CM046389">
    <property type="protein sequence ID" value="KAI8567944.1"/>
    <property type="molecule type" value="Genomic_DNA"/>
</dbReference>
<protein>
    <submittedName>
        <fullName evidence="1">Uncharacterized protein</fullName>
    </submittedName>
</protein>
<sequence>MRKKGKWVVEVRQPNSRDRIWLGLCRTAEEAAWAYDATAFCLRRLSATLNFSDCLLDVPDAAELSWSQIQVAPSRHAQRGAEEEGDSGGGGAVGTSEVSFPTAAAEVFYVGEFSGGYFGGGELMTTR</sequence>
<organism evidence="1 2">
    <name type="scientific">Rhododendron molle</name>
    <name type="common">Chinese azalea</name>
    <name type="synonym">Azalea mollis</name>
    <dbReference type="NCBI Taxonomy" id="49168"/>
    <lineage>
        <taxon>Eukaryota</taxon>
        <taxon>Viridiplantae</taxon>
        <taxon>Streptophyta</taxon>
        <taxon>Embryophyta</taxon>
        <taxon>Tracheophyta</taxon>
        <taxon>Spermatophyta</taxon>
        <taxon>Magnoliopsida</taxon>
        <taxon>eudicotyledons</taxon>
        <taxon>Gunneridae</taxon>
        <taxon>Pentapetalae</taxon>
        <taxon>asterids</taxon>
        <taxon>Ericales</taxon>
        <taxon>Ericaceae</taxon>
        <taxon>Ericoideae</taxon>
        <taxon>Rhodoreae</taxon>
        <taxon>Rhododendron</taxon>
    </lineage>
</organism>
<name>A0ACC0PS40_RHOML</name>
<evidence type="ECO:0000313" key="2">
    <source>
        <dbReference type="Proteomes" id="UP001062846"/>
    </source>
</evidence>
<evidence type="ECO:0000313" key="1">
    <source>
        <dbReference type="EMBL" id="KAI8567944.1"/>
    </source>
</evidence>
<dbReference type="Proteomes" id="UP001062846">
    <property type="component" value="Chromosome 2"/>
</dbReference>